<reference evidence="2" key="1">
    <citation type="submission" date="2021-06" db="EMBL/GenBank/DDBJ databases">
        <authorList>
            <person name="Criscuolo A."/>
        </authorList>
    </citation>
    <scope>NUCLEOTIDE SEQUENCE</scope>
    <source>
        <strain evidence="2">CIP111600</strain>
    </source>
</reference>
<accession>A0A916NYD0</accession>
<evidence type="ECO:0000313" key="2">
    <source>
        <dbReference type="EMBL" id="CAG7643790.1"/>
    </source>
</evidence>
<comment type="cofactor">
    <cofactor evidence="1">
        <name>Mg(2+)</name>
        <dbReference type="ChEBI" id="CHEBI:18420"/>
    </cofactor>
    <text evidence="1">Binds 2 magnesium ions per subunit.</text>
</comment>
<evidence type="ECO:0000313" key="3">
    <source>
        <dbReference type="Proteomes" id="UP000693672"/>
    </source>
</evidence>
<dbReference type="InterPro" id="IPR005502">
    <property type="entry name" value="Ribosyl_crysJ1"/>
</dbReference>
<dbReference type="Pfam" id="PF03747">
    <property type="entry name" value="ADP_ribosyl_GH"/>
    <property type="match status" value="1"/>
</dbReference>
<feature type="binding site" evidence="1">
    <location>
        <position position="263"/>
    </location>
    <ligand>
        <name>Mg(2+)</name>
        <dbReference type="ChEBI" id="CHEBI:18420"/>
        <label>1</label>
    </ligand>
</feature>
<gene>
    <name evidence="2" type="ORF">PAESOLCIP111_04556</name>
</gene>
<dbReference type="EMBL" id="CAJVAS010000025">
    <property type="protein sequence ID" value="CAG7643790.1"/>
    <property type="molecule type" value="Genomic_DNA"/>
</dbReference>
<keyword evidence="1" id="KW-0479">Metal-binding</keyword>
<evidence type="ECO:0000256" key="1">
    <source>
        <dbReference type="PIRSR" id="PIRSR605502-1"/>
    </source>
</evidence>
<dbReference type="AlphaFoldDB" id="A0A916NYD0"/>
<proteinExistence type="predicted"/>
<protein>
    <recommendedName>
        <fullName evidence="4">ADP-ribosylglycohydrolase family protein</fullName>
    </recommendedName>
</protein>
<sequence length="630" mass="68967">MAISRLNEREYYNKIYGGWLGKNIGGTLGAPMEGKKELLNLTYYPSLPDGPLPNDDLDLQLVWLHALEQYGGRITAAELGQEWVEHVFFPYDEYGYALANLRRGLVAPVAGWFNNPFTHCMGSPIRSEIWAMVTPGSPELAAYYAYQDAIVDHAGGEGVYGEMFFAAIESAAFADSDRDRLIRTGLRYIPAQCRTAQAVQDLLAWHAEGKNWLEARELILERHGSSNFTDAPQNIAFTILGWLYGEDFGDAILKAVNCGYDTDCTGATLGAILGIIHGADQLPEYWVKPVGDGVAVSPPIKGFPAPRTLDELTERTVRIGKRVAAEWNVPLLIDRDAATCWAASGESYMEEDCDAERLWHLSPTANVYCLPKGTTRNLGLELTVDYGLQGPSIGRMQCKTIAYRLVNRSEKSWEGVLALETPDGWSPPEEMRFSLQPGAGTEGNWIVQSGPEAQPVYPLSAQIVRLHDGHVWSAETVDLRLVAAAEWSIGAGEGGEAKPFVFPGSCVRFGETAQPGQGGSYRAATTMIVPSDRNIRIITATEAPIRAWLNGRLIIDSPAKQPFMPAFHRAPAKQLAELTVPRGEHLLEIEAAQGDNPPEVYVLAVSQRTTSSPGSFYAYSDVLFIAKNGG</sequence>
<comment type="caution">
    <text evidence="2">The sequence shown here is derived from an EMBL/GenBank/DDBJ whole genome shotgun (WGS) entry which is preliminary data.</text>
</comment>
<evidence type="ECO:0008006" key="4">
    <source>
        <dbReference type="Google" id="ProtNLM"/>
    </source>
</evidence>
<name>A0A916NYD0_9BACL</name>
<dbReference type="Proteomes" id="UP000693672">
    <property type="component" value="Unassembled WGS sequence"/>
</dbReference>
<dbReference type="GO" id="GO:0046872">
    <property type="term" value="F:metal ion binding"/>
    <property type="evidence" value="ECO:0007669"/>
    <property type="project" value="UniProtKB-KW"/>
</dbReference>
<feature type="binding site" evidence="1">
    <location>
        <position position="261"/>
    </location>
    <ligand>
        <name>Mg(2+)</name>
        <dbReference type="ChEBI" id="CHEBI:18420"/>
        <label>1</label>
    </ligand>
</feature>
<keyword evidence="1" id="KW-0460">Magnesium</keyword>
<keyword evidence="3" id="KW-1185">Reference proteome</keyword>
<dbReference type="RefSeq" id="WP_218094266.1">
    <property type="nucleotide sequence ID" value="NZ_CAJVAS010000025.1"/>
</dbReference>
<organism evidence="2 3">
    <name type="scientific">Paenibacillus solanacearum</name>
    <dbReference type="NCBI Taxonomy" id="2048548"/>
    <lineage>
        <taxon>Bacteria</taxon>
        <taxon>Bacillati</taxon>
        <taxon>Bacillota</taxon>
        <taxon>Bacilli</taxon>
        <taxon>Bacillales</taxon>
        <taxon>Paenibacillaceae</taxon>
        <taxon>Paenibacillus</taxon>
    </lineage>
</organism>